<feature type="domain" description="F-box" evidence="2">
    <location>
        <begin position="32"/>
        <end position="67"/>
    </location>
</feature>
<dbReference type="EMBL" id="BMAR01000001">
    <property type="protein sequence ID" value="GFR40728.1"/>
    <property type="molecule type" value="Genomic_DNA"/>
</dbReference>
<dbReference type="PROSITE" id="PS50181">
    <property type="entry name" value="FBOX"/>
    <property type="match status" value="1"/>
</dbReference>
<evidence type="ECO:0000256" key="1">
    <source>
        <dbReference type="SAM" id="MobiDB-lite"/>
    </source>
</evidence>
<dbReference type="CDD" id="cd09917">
    <property type="entry name" value="F-box_SF"/>
    <property type="match status" value="1"/>
</dbReference>
<dbReference type="Pfam" id="PF12937">
    <property type="entry name" value="F-box-like"/>
    <property type="match status" value="1"/>
</dbReference>
<dbReference type="AlphaFoldDB" id="A0AAD3HHE2"/>
<dbReference type="InterPro" id="IPR001810">
    <property type="entry name" value="F-box_dom"/>
</dbReference>
<evidence type="ECO:0000259" key="2">
    <source>
        <dbReference type="PROSITE" id="PS50181"/>
    </source>
</evidence>
<comment type="caution">
    <text evidence="3">The sequence shown here is derived from an EMBL/GenBank/DDBJ whole genome shotgun (WGS) entry which is preliminary data.</text>
</comment>
<keyword evidence="4" id="KW-1185">Reference proteome</keyword>
<gene>
    <name evidence="3" type="ORF">Agub_g1337</name>
</gene>
<protein>
    <recommendedName>
        <fullName evidence="2">F-box domain-containing protein</fullName>
    </recommendedName>
</protein>
<dbReference type="Gene3D" id="1.20.1280.50">
    <property type="match status" value="1"/>
</dbReference>
<dbReference type="SUPFAM" id="SSF81383">
    <property type="entry name" value="F-box domain"/>
    <property type="match status" value="1"/>
</dbReference>
<proteinExistence type="predicted"/>
<name>A0AAD3HHE2_9CHLO</name>
<accession>A0AAD3HHE2</accession>
<dbReference type="Proteomes" id="UP001054857">
    <property type="component" value="Unassembled WGS sequence"/>
</dbReference>
<feature type="region of interest" description="Disordered" evidence="1">
    <location>
        <begin position="284"/>
        <end position="315"/>
    </location>
</feature>
<dbReference type="InterPro" id="IPR036047">
    <property type="entry name" value="F-box-like_dom_sf"/>
</dbReference>
<evidence type="ECO:0000313" key="3">
    <source>
        <dbReference type="EMBL" id="GFR40728.1"/>
    </source>
</evidence>
<sequence>MAMMQDERPAKRARSLEAIDMVMTQLADSEEARSLLSLPDGVLHHIMGKLPASSLLALGSVCRYFRNRDPTSGLLLTHRFAKDNLTRMVGREQAERWRNYNWIRRLEIEETLTEFDRDRSAQQQFTFKEAGSGVVTEVSLNEPGPRMLLSNTSTAESPILRWKLQLRGNNAAEDTSKALHKCLPNPAGERATGFSSAITVGSLLPARLPVMRGTVVEILVTPREVSFIVLNPEDGKEMIWQNNSTVPRKYTGPRELRLQLPCNYTGPVKLAVTAWQRAAFGVLHSSPAEEPRQQDQRPGEGARQEDAAAGQGQPR</sequence>
<reference evidence="3 4" key="1">
    <citation type="journal article" date="2021" name="Sci. Rep.">
        <title>Genome sequencing of the multicellular alga Astrephomene provides insights into convergent evolution of germ-soma differentiation.</title>
        <authorList>
            <person name="Yamashita S."/>
            <person name="Yamamoto K."/>
            <person name="Matsuzaki R."/>
            <person name="Suzuki S."/>
            <person name="Yamaguchi H."/>
            <person name="Hirooka S."/>
            <person name="Minakuchi Y."/>
            <person name="Miyagishima S."/>
            <person name="Kawachi M."/>
            <person name="Toyoda A."/>
            <person name="Nozaki H."/>
        </authorList>
    </citation>
    <scope>NUCLEOTIDE SEQUENCE [LARGE SCALE GENOMIC DNA]</scope>
    <source>
        <strain evidence="3 4">NIES-4017</strain>
    </source>
</reference>
<organism evidence="3 4">
    <name type="scientific">Astrephomene gubernaculifera</name>
    <dbReference type="NCBI Taxonomy" id="47775"/>
    <lineage>
        <taxon>Eukaryota</taxon>
        <taxon>Viridiplantae</taxon>
        <taxon>Chlorophyta</taxon>
        <taxon>core chlorophytes</taxon>
        <taxon>Chlorophyceae</taxon>
        <taxon>CS clade</taxon>
        <taxon>Chlamydomonadales</taxon>
        <taxon>Astrephomenaceae</taxon>
        <taxon>Astrephomene</taxon>
    </lineage>
</organism>
<feature type="compositionally biased region" description="Basic and acidic residues" evidence="1">
    <location>
        <begin position="287"/>
        <end position="306"/>
    </location>
</feature>
<evidence type="ECO:0000313" key="4">
    <source>
        <dbReference type="Proteomes" id="UP001054857"/>
    </source>
</evidence>